<dbReference type="PANTHER" id="PTHR32487:SF12">
    <property type="entry name" value="3-OXO-DELTA(4,5)-STEROID 5-BETA-REDUCTASE"/>
    <property type="match status" value="1"/>
</dbReference>
<dbReference type="EMBL" id="JAATIP010000425">
    <property type="protein sequence ID" value="KAF4348825.1"/>
    <property type="molecule type" value="Genomic_DNA"/>
</dbReference>
<reference evidence="5 6" key="1">
    <citation type="journal article" date="2020" name="bioRxiv">
        <title>Sequence and annotation of 42 cannabis genomes reveals extensive copy number variation in cannabinoid synthesis and pathogen resistance genes.</title>
        <authorList>
            <person name="Mckernan K.J."/>
            <person name="Helbert Y."/>
            <person name="Kane L.T."/>
            <person name="Ebling H."/>
            <person name="Zhang L."/>
            <person name="Liu B."/>
            <person name="Eaton Z."/>
            <person name="Mclaughlin S."/>
            <person name="Kingan S."/>
            <person name="Baybayan P."/>
            <person name="Concepcion G."/>
            <person name="Jordan M."/>
            <person name="Riva A."/>
            <person name="Barbazuk W."/>
            <person name="Harkins T."/>
        </authorList>
    </citation>
    <scope>NUCLEOTIDE SEQUENCE [LARGE SCALE GENOMIC DNA]</scope>
    <source>
        <strain evidence="5 6">cv. Jamaican Lion 4</strain>
        <strain evidence="4">Father</strain>
        <strain evidence="3">Mother</strain>
        <tissue evidence="3">Leaf</tissue>
    </source>
</reference>
<sequence>MSNNNNGHVAAIFGVTGVVGRELARRLTASKSEWKKVYGIARNPCHINPTLNQPNFHFIQCDLENPFEAHQRLSLLSDVTHIFWVTWASQYRYDSRESCEQNKAMMVNALNALLPKAKFLRHFSLQTGLKHYISFQGPFHDEDEEYGVRFYSEESPRMRSENGNFYYDLEDLLKERLRNRVAWAIHRPGLITGISTRSFYNVMGCLGVYGTICRHLKLPFLFGGTKKCWEEFVLDGSDARLVSEQHIWAATNEDVYDSTNGQAFNCINGLAFTWKEIWPSLEEQFGAEVVLPKDDMLLFSEEFYYSKAMVDKGKVWEEIVEKEGLVETKMEDLANWEFLDTLFRCPFKMLGTRDKPPHSHSSSPSQSPPPLRLPHLVQTPIHNLQNRNPNINHFRSLLIQLEPRPKPRWRSRRGGDFGVEEADNENPRGDEEDGDGGVEREVLVSGIDLGDSIMEVVVVEDLGFEGGGGGTEEEEGTLRREVKEEERGDEFGKLVAAAIGSCREPN</sequence>
<dbReference type="CDD" id="cd08948">
    <property type="entry name" value="5beta-POR_like_SDR_a"/>
    <property type="match status" value="1"/>
</dbReference>
<feature type="region of interest" description="Disordered" evidence="1">
    <location>
        <begin position="407"/>
        <end position="438"/>
    </location>
</feature>
<dbReference type="Proteomes" id="UP000525078">
    <property type="component" value="Unassembled WGS sequence"/>
</dbReference>
<evidence type="ECO:0000256" key="1">
    <source>
        <dbReference type="SAM" id="MobiDB-lite"/>
    </source>
</evidence>
<dbReference type="SUPFAM" id="SSF51735">
    <property type="entry name" value="NAD(P)-binding Rossmann-fold domains"/>
    <property type="match status" value="1"/>
</dbReference>
<feature type="compositionally biased region" description="Basic and acidic residues" evidence="1">
    <location>
        <begin position="476"/>
        <end position="485"/>
    </location>
</feature>
<feature type="compositionally biased region" description="Acidic residues" evidence="1">
    <location>
        <begin position="418"/>
        <end position="436"/>
    </location>
</feature>
<dbReference type="InterPro" id="IPR055222">
    <property type="entry name" value="PRISE-like_Rossmann-fold"/>
</dbReference>
<dbReference type="AlphaFoldDB" id="A0A7J6DRX1"/>
<gene>
    <name evidence="3" type="ORF">F8388_026653</name>
    <name evidence="4" type="ORF">G4B88_023105</name>
</gene>
<protein>
    <recommendedName>
        <fullName evidence="2">PRISE-like Rossmann-fold domain-containing protein</fullName>
    </recommendedName>
</protein>
<comment type="caution">
    <text evidence="3">The sequence shown here is derived from an EMBL/GenBank/DDBJ whole genome shotgun (WGS) entry which is preliminary data.</text>
</comment>
<feature type="region of interest" description="Disordered" evidence="1">
    <location>
        <begin position="463"/>
        <end position="485"/>
    </location>
</feature>
<evidence type="ECO:0000313" key="3">
    <source>
        <dbReference type="EMBL" id="KAF4348825.1"/>
    </source>
</evidence>
<dbReference type="PANTHER" id="PTHR32487">
    <property type="entry name" value="3-OXO-DELTA(4,5)-STEROID 5-BETA-REDUCTASE"/>
    <property type="match status" value="1"/>
</dbReference>
<keyword evidence="6" id="KW-1185">Reference proteome</keyword>
<name>A0A7J6DRX1_CANSA</name>
<dbReference type="EMBL" id="JAATIQ010000374">
    <property type="protein sequence ID" value="KAF4358821.1"/>
    <property type="molecule type" value="Genomic_DNA"/>
</dbReference>
<dbReference type="InterPro" id="IPR036291">
    <property type="entry name" value="NAD(P)-bd_dom_sf"/>
</dbReference>
<dbReference type="Gene3D" id="3.40.50.720">
    <property type="entry name" value="NAD(P)-binding Rossmann-like Domain"/>
    <property type="match status" value="1"/>
</dbReference>
<feature type="domain" description="PRISE-like Rossmann-fold" evidence="2">
    <location>
        <begin position="60"/>
        <end position="328"/>
    </location>
</feature>
<evidence type="ECO:0000313" key="5">
    <source>
        <dbReference type="Proteomes" id="UP000525078"/>
    </source>
</evidence>
<accession>A0A7J6DRX1</accession>
<evidence type="ECO:0000313" key="6">
    <source>
        <dbReference type="Proteomes" id="UP000583929"/>
    </source>
</evidence>
<dbReference type="GO" id="GO:0006629">
    <property type="term" value="P:lipid metabolic process"/>
    <property type="evidence" value="ECO:0007669"/>
    <property type="project" value="UniProtKB-ARBA"/>
</dbReference>
<dbReference type="Proteomes" id="UP000583929">
    <property type="component" value="Unassembled WGS sequence"/>
</dbReference>
<evidence type="ECO:0000313" key="4">
    <source>
        <dbReference type="EMBL" id="KAF4358821.1"/>
    </source>
</evidence>
<proteinExistence type="predicted"/>
<dbReference type="GO" id="GO:0016627">
    <property type="term" value="F:oxidoreductase activity, acting on the CH-CH group of donors"/>
    <property type="evidence" value="ECO:0007669"/>
    <property type="project" value="UniProtKB-ARBA"/>
</dbReference>
<evidence type="ECO:0000259" key="2">
    <source>
        <dbReference type="Pfam" id="PF22917"/>
    </source>
</evidence>
<organism evidence="3 5">
    <name type="scientific">Cannabis sativa</name>
    <name type="common">Hemp</name>
    <name type="synonym">Marijuana</name>
    <dbReference type="NCBI Taxonomy" id="3483"/>
    <lineage>
        <taxon>Eukaryota</taxon>
        <taxon>Viridiplantae</taxon>
        <taxon>Streptophyta</taxon>
        <taxon>Embryophyta</taxon>
        <taxon>Tracheophyta</taxon>
        <taxon>Spermatophyta</taxon>
        <taxon>Magnoliopsida</taxon>
        <taxon>eudicotyledons</taxon>
        <taxon>Gunneridae</taxon>
        <taxon>Pentapetalae</taxon>
        <taxon>rosids</taxon>
        <taxon>fabids</taxon>
        <taxon>Rosales</taxon>
        <taxon>Cannabaceae</taxon>
        <taxon>Cannabis</taxon>
    </lineage>
</organism>
<dbReference type="Pfam" id="PF22917">
    <property type="entry name" value="PRISE"/>
    <property type="match status" value="1"/>
</dbReference>
<feature type="region of interest" description="Disordered" evidence="1">
    <location>
        <begin position="353"/>
        <end position="375"/>
    </location>
</feature>